<dbReference type="Pfam" id="PF02668">
    <property type="entry name" value="TauD"/>
    <property type="match status" value="1"/>
</dbReference>
<comment type="cofactor">
    <cofactor evidence="1">
        <name>Fe(2+)</name>
        <dbReference type="ChEBI" id="CHEBI:29033"/>
    </cofactor>
</comment>
<protein>
    <submittedName>
        <fullName evidence="5">TauD/TfdA family dioxygenase</fullName>
    </submittedName>
</protein>
<dbReference type="Proteomes" id="UP001231109">
    <property type="component" value="Unassembled WGS sequence"/>
</dbReference>
<dbReference type="PANTHER" id="PTHR10696">
    <property type="entry name" value="GAMMA-BUTYROBETAINE HYDROXYLASE-RELATED"/>
    <property type="match status" value="1"/>
</dbReference>
<keyword evidence="3" id="KW-0045">Antibiotic biosynthesis</keyword>
<gene>
    <name evidence="5" type="ORF">ORJ04_18550</name>
</gene>
<evidence type="ECO:0000313" key="6">
    <source>
        <dbReference type="Proteomes" id="UP001231109"/>
    </source>
</evidence>
<sequence>MFLIDFEEKDRFQSLEWIKKNKIEIDNKLTLHGAILLKNINVSSSTMFEEIVRIFAKKLYNKNGEHEAFNRSGTVQTPVSYPKDMNLEPHCENTFHFSFPSKIYFSCQIAALEGGATTVYDTRKYFQLLPNKIKERFMEKKVMYVRCYIDGFGLSYGKTLGVSTKKEAENYCHLNALSYEWLGNILKTRAIRPAAISHPESGEICFISQINHWHQSRLEPEVRKSLRENYDVELMPRDLLYGDGSIIEDSIIQEMSEIYKQIEVSNKWQKGDFMLIDNILSAHGRQKYTGEREILVSLSDPINFKSSLCLPNKPFEPVNSVGKITI</sequence>
<dbReference type="InterPro" id="IPR042098">
    <property type="entry name" value="TauD-like_sf"/>
</dbReference>
<dbReference type="EMBL" id="JAPJDZ010000080">
    <property type="protein sequence ID" value="MDP5137954.1"/>
    <property type="molecule type" value="Genomic_DNA"/>
</dbReference>
<evidence type="ECO:0000313" key="5">
    <source>
        <dbReference type="EMBL" id="MDP5137954.1"/>
    </source>
</evidence>
<proteinExistence type="predicted"/>
<evidence type="ECO:0000256" key="2">
    <source>
        <dbReference type="ARBA" id="ARBA00023002"/>
    </source>
</evidence>
<name>A0ABT9I3K8_9GAMM</name>
<keyword evidence="5" id="KW-0223">Dioxygenase</keyword>
<feature type="domain" description="TauD/TfdA-like" evidence="4">
    <location>
        <begin position="19"/>
        <end position="296"/>
    </location>
</feature>
<dbReference type="InterPro" id="IPR003819">
    <property type="entry name" value="TauD/TfdA-like"/>
</dbReference>
<dbReference type="RefSeq" id="WP_305977147.1">
    <property type="nucleotide sequence ID" value="NZ_JAPJDZ010000080.1"/>
</dbReference>
<evidence type="ECO:0000256" key="1">
    <source>
        <dbReference type="ARBA" id="ARBA00001954"/>
    </source>
</evidence>
<keyword evidence="6" id="KW-1185">Reference proteome</keyword>
<dbReference type="Gene3D" id="3.60.130.10">
    <property type="entry name" value="Clavaminate synthase-like"/>
    <property type="match status" value="1"/>
</dbReference>
<evidence type="ECO:0000256" key="3">
    <source>
        <dbReference type="ARBA" id="ARBA00023194"/>
    </source>
</evidence>
<comment type="caution">
    <text evidence="5">The sequence shown here is derived from an EMBL/GenBank/DDBJ whole genome shotgun (WGS) entry which is preliminary data.</text>
</comment>
<dbReference type="SUPFAM" id="SSF51197">
    <property type="entry name" value="Clavaminate synthase-like"/>
    <property type="match status" value="1"/>
</dbReference>
<dbReference type="InterPro" id="IPR050411">
    <property type="entry name" value="AlphaKG_dependent_hydroxylases"/>
</dbReference>
<dbReference type="GO" id="GO:0051213">
    <property type="term" value="F:dioxygenase activity"/>
    <property type="evidence" value="ECO:0007669"/>
    <property type="project" value="UniProtKB-KW"/>
</dbReference>
<organism evidence="5 6">
    <name type="scientific">Rheinheimera baltica</name>
    <dbReference type="NCBI Taxonomy" id="67576"/>
    <lineage>
        <taxon>Bacteria</taxon>
        <taxon>Pseudomonadati</taxon>
        <taxon>Pseudomonadota</taxon>
        <taxon>Gammaproteobacteria</taxon>
        <taxon>Chromatiales</taxon>
        <taxon>Chromatiaceae</taxon>
        <taxon>Rheinheimera</taxon>
    </lineage>
</organism>
<dbReference type="PANTHER" id="PTHR10696:SF56">
    <property type="entry name" value="TAUD_TFDA-LIKE DOMAIN-CONTAINING PROTEIN"/>
    <property type="match status" value="1"/>
</dbReference>
<accession>A0ABT9I3K8</accession>
<evidence type="ECO:0000259" key="4">
    <source>
        <dbReference type="Pfam" id="PF02668"/>
    </source>
</evidence>
<keyword evidence="2" id="KW-0560">Oxidoreductase</keyword>
<reference evidence="5 6" key="1">
    <citation type="submission" date="2022-11" db="EMBL/GenBank/DDBJ databases">
        <title>Viruses from the air-sea interface of a natural surface slick.</title>
        <authorList>
            <person name="Rahlff J."/>
            <person name="Holmfeldt K."/>
        </authorList>
    </citation>
    <scope>NUCLEOTIDE SEQUENCE [LARGE SCALE GENOMIC DNA]</scope>
    <source>
        <strain evidence="5 6">SMS4</strain>
    </source>
</reference>